<dbReference type="Proteomes" id="UP000594638">
    <property type="component" value="Unassembled WGS sequence"/>
</dbReference>
<evidence type="ECO:0000256" key="4">
    <source>
        <dbReference type="ARBA" id="ARBA00023163"/>
    </source>
</evidence>
<dbReference type="SUPFAM" id="SSF101936">
    <property type="entry name" value="DNA-binding pseudobarrel domain"/>
    <property type="match status" value="1"/>
</dbReference>
<dbReference type="Gramene" id="OE9A035194T1">
    <property type="protein sequence ID" value="OE9A035194C1"/>
    <property type="gene ID" value="OE9A035194"/>
</dbReference>
<keyword evidence="2" id="KW-0805">Transcription regulation</keyword>
<keyword evidence="7" id="KW-1185">Reference proteome</keyword>
<comment type="caution">
    <text evidence="6">The sequence shown here is derived from an EMBL/GenBank/DDBJ whole genome shotgun (WGS) entry which is preliminary data.</text>
</comment>
<dbReference type="OrthoDB" id="623918at2759"/>
<name>A0A8S0TJF2_OLEEU</name>
<evidence type="ECO:0000256" key="3">
    <source>
        <dbReference type="ARBA" id="ARBA00023125"/>
    </source>
</evidence>
<dbReference type="GO" id="GO:0003677">
    <property type="term" value="F:DNA binding"/>
    <property type="evidence" value="ECO:0007669"/>
    <property type="project" value="UniProtKB-KW"/>
</dbReference>
<evidence type="ECO:0000313" key="6">
    <source>
        <dbReference type="EMBL" id="CAA3004582.1"/>
    </source>
</evidence>
<reference evidence="6 7" key="1">
    <citation type="submission" date="2019-12" db="EMBL/GenBank/DDBJ databases">
        <authorList>
            <person name="Alioto T."/>
            <person name="Alioto T."/>
            <person name="Gomez Garrido J."/>
        </authorList>
    </citation>
    <scope>NUCLEOTIDE SEQUENCE [LARGE SCALE GENOMIC DNA]</scope>
</reference>
<comment type="subcellular location">
    <subcellularLocation>
        <location evidence="1">Nucleus</location>
    </subcellularLocation>
</comment>
<keyword evidence="5" id="KW-0539">Nucleus</keyword>
<accession>A0A8S0TJF2</accession>
<evidence type="ECO:0000313" key="7">
    <source>
        <dbReference type="Proteomes" id="UP000594638"/>
    </source>
</evidence>
<proteinExistence type="predicted"/>
<gene>
    <name evidence="6" type="ORF">OLEA9_A035194</name>
</gene>
<organism evidence="6 7">
    <name type="scientific">Olea europaea subsp. europaea</name>
    <dbReference type="NCBI Taxonomy" id="158383"/>
    <lineage>
        <taxon>Eukaryota</taxon>
        <taxon>Viridiplantae</taxon>
        <taxon>Streptophyta</taxon>
        <taxon>Embryophyta</taxon>
        <taxon>Tracheophyta</taxon>
        <taxon>Spermatophyta</taxon>
        <taxon>Magnoliopsida</taxon>
        <taxon>eudicotyledons</taxon>
        <taxon>Gunneridae</taxon>
        <taxon>Pentapetalae</taxon>
        <taxon>asterids</taxon>
        <taxon>lamiids</taxon>
        <taxon>Lamiales</taxon>
        <taxon>Oleaceae</taxon>
        <taxon>Oleeae</taxon>
        <taxon>Olea</taxon>
    </lineage>
</organism>
<dbReference type="AlphaFoldDB" id="A0A8S0TJF2"/>
<sequence>MGAIFDHHNLHDGYVLVFEYDEKSTFNMTIFDHSGSEVTYDFDIPEEEDNDTSHTDNPVFK</sequence>
<evidence type="ECO:0000256" key="5">
    <source>
        <dbReference type="ARBA" id="ARBA00023242"/>
    </source>
</evidence>
<keyword evidence="4" id="KW-0804">Transcription</keyword>
<dbReference type="InterPro" id="IPR015300">
    <property type="entry name" value="DNA-bd_pseudobarrel_sf"/>
</dbReference>
<keyword evidence="3" id="KW-0238">DNA-binding</keyword>
<feature type="non-terminal residue" evidence="6">
    <location>
        <position position="61"/>
    </location>
</feature>
<protein>
    <submittedName>
        <fullName evidence="6">Uncharacterized protein</fullName>
    </submittedName>
</protein>
<evidence type="ECO:0000256" key="1">
    <source>
        <dbReference type="ARBA" id="ARBA00004123"/>
    </source>
</evidence>
<dbReference type="GO" id="GO:0005634">
    <property type="term" value="C:nucleus"/>
    <property type="evidence" value="ECO:0007669"/>
    <property type="project" value="UniProtKB-SubCell"/>
</dbReference>
<evidence type="ECO:0000256" key="2">
    <source>
        <dbReference type="ARBA" id="ARBA00023015"/>
    </source>
</evidence>
<dbReference type="EMBL" id="CACTIH010006295">
    <property type="protein sequence ID" value="CAA3004582.1"/>
    <property type="molecule type" value="Genomic_DNA"/>
</dbReference>
<dbReference type="Gene3D" id="2.40.330.10">
    <property type="entry name" value="DNA-binding pseudobarrel domain"/>
    <property type="match status" value="1"/>
</dbReference>